<gene>
    <name evidence="3" type="ORF">LM010_03920</name>
</gene>
<dbReference type="PANTHER" id="PTHR33498:SF1">
    <property type="entry name" value="TRANSPOSASE FOR INSERTION SEQUENCE ELEMENT IS1557"/>
    <property type="match status" value="1"/>
</dbReference>
<dbReference type="InterPro" id="IPR002560">
    <property type="entry name" value="Transposase_DDE"/>
</dbReference>
<organism evidence="3 4">
    <name type="scientific">Lacticaseibacillus manihotivorans</name>
    <dbReference type="NCBI Taxonomy" id="88233"/>
    <lineage>
        <taxon>Bacteria</taxon>
        <taxon>Bacillati</taxon>
        <taxon>Bacillota</taxon>
        <taxon>Bacilli</taxon>
        <taxon>Lactobacillales</taxon>
        <taxon>Lactobacillaceae</taxon>
        <taxon>Lacticaseibacillus</taxon>
    </lineage>
</organism>
<evidence type="ECO:0000259" key="2">
    <source>
        <dbReference type="Pfam" id="PF14690"/>
    </source>
</evidence>
<dbReference type="InterPro" id="IPR029261">
    <property type="entry name" value="Transposase_Znf"/>
</dbReference>
<dbReference type="RefSeq" id="WP_152164652.1">
    <property type="nucleotide sequence ID" value="NZ_CP045068.1"/>
</dbReference>
<evidence type="ECO:0000313" key="3">
    <source>
        <dbReference type="EMBL" id="QFQ90628.1"/>
    </source>
</evidence>
<evidence type="ECO:0000259" key="1">
    <source>
        <dbReference type="Pfam" id="PF01610"/>
    </source>
</evidence>
<dbReference type="Pfam" id="PF14690">
    <property type="entry name" value="Zn_ribbon_ISL3"/>
    <property type="match status" value="1"/>
</dbReference>
<accession>A0A5P8JNF1</accession>
<sequence>MSLTSQSIRNALEIKDPNITFLEDSHIQLIKGKESLVYPASLTYKPDHCANCGFADKIVKYGTQKARIIAPSAGFRPAYILLKRQRYRCEACLTTFSAHSPYVWQNCQISQPVRQMILSEAMTNISLKDIARRYFVSDKTVQRIVDAEAKQHHNYQTQWLPPHMAFDEFKSTDKMSFIWCDSTSHTLGEILALRTSRTLKEYFESFPIEVRQAVNTISVDLNAGYVNLIPKLFPNAEIVIDRFHIIQMVNRAVNQIRVQTMKTLDHRSKKYKFMKQEWKQFLRPMEKLEKVNPRYHSSVGYYQTDYNLVMECLDLDDHFRIAYDTYQGLLKSLQNHDTSGFEKELRAYHQLDNAMDTPIASLKKHRKSVLNAVESPYSNGFLEGMISRIKKIKNTAYGYRNWRHFIDRIKLELAWYQTKDIATAA</sequence>
<dbReference type="Proteomes" id="UP000388452">
    <property type="component" value="Chromosome"/>
</dbReference>
<feature type="domain" description="Transposase IS204/IS1001/IS1096/IS1165 DDE" evidence="1">
    <location>
        <begin position="166"/>
        <end position="409"/>
    </location>
</feature>
<dbReference type="EMBL" id="CP045068">
    <property type="protein sequence ID" value="QFQ90628.1"/>
    <property type="molecule type" value="Genomic_DNA"/>
</dbReference>
<dbReference type="Pfam" id="PF01610">
    <property type="entry name" value="DDE_Tnp_ISL3"/>
    <property type="match status" value="1"/>
</dbReference>
<feature type="domain" description="Transposase IS204/IS1001/IS1096/IS1165 zinc-finger" evidence="2">
    <location>
        <begin position="46"/>
        <end position="92"/>
    </location>
</feature>
<evidence type="ECO:0000313" key="4">
    <source>
        <dbReference type="Proteomes" id="UP000388452"/>
    </source>
</evidence>
<reference evidence="3 4" key="1">
    <citation type="submission" date="2019-10" db="EMBL/GenBank/DDBJ databases">
        <title>Genome sequencing of Lactobacillus manihotivorans.</title>
        <authorList>
            <person name="Kim K."/>
        </authorList>
    </citation>
    <scope>NUCLEOTIDE SEQUENCE [LARGE SCALE GENOMIC DNA]</scope>
    <source>
        <strain evidence="3 4">LM010</strain>
    </source>
</reference>
<name>A0A5P8JNF1_9LACO</name>
<protein>
    <submittedName>
        <fullName evidence="3">ISL3 family transposase</fullName>
    </submittedName>
</protein>
<proteinExistence type="predicted"/>
<dbReference type="InterPro" id="IPR047951">
    <property type="entry name" value="Transpos_ISL3"/>
</dbReference>
<dbReference type="NCBIfam" id="NF033550">
    <property type="entry name" value="transpos_ISL3"/>
    <property type="match status" value="1"/>
</dbReference>
<dbReference type="AlphaFoldDB" id="A0A5P8JNF1"/>
<dbReference type="PANTHER" id="PTHR33498">
    <property type="entry name" value="TRANSPOSASE FOR INSERTION SEQUENCE ELEMENT IS1557"/>
    <property type="match status" value="1"/>
</dbReference>